<dbReference type="Gene3D" id="3.40.50.2300">
    <property type="match status" value="1"/>
</dbReference>
<dbReference type="EMBL" id="AP024238">
    <property type="protein sequence ID" value="BCO26772.1"/>
    <property type="molecule type" value="Genomic_DNA"/>
</dbReference>
<dbReference type="CDD" id="cd17546">
    <property type="entry name" value="REC_hyHK_CKI1_RcsC-like"/>
    <property type="match status" value="1"/>
</dbReference>
<keyword evidence="4" id="KW-0808">Transferase</keyword>
<dbReference type="GO" id="GO:0016301">
    <property type="term" value="F:kinase activity"/>
    <property type="evidence" value="ECO:0007669"/>
    <property type="project" value="UniProtKB-KW"/>
</dbReference>
<evidence type="ECO:0000259" key="3">
    <source>
        <dbReference type="PROSITE" id="PS50110"/>
    </source>
</evidence>
<name>A0ABN6D432_9BURK</name>
<accession>A0ABN6D432</accession>
<dbReference type="InterPro" id="IPR011006">
    <property type="entry name" value="CheY-like_superfamily"/>
</dbReference>
<evidence type="ECO:0000313" key="4">
    <source>
        <dbReference type="EMBL" id="BCO26772.1"/>
    </source>
</evidence>
<keyword evidence="4" id="KW-0418">Kinase</keyword>
<dbReference type="SMART" id="SM00448">
    <property type="entry name" value="REC"/>
    <property type="match status" value="1"/>
</dbReference>
<dbReference type="PANTHER" id="PTHR44591">
    <property type="entry name" value="STRESS RESPONSE REGULATOR PROTEIN 1"/>
    <property type="match status" value="1"/>
</dbReference>
<reference evidence="4 5" key="1">
    <citation type="journal article" date="2021" name="Microbiol. Spectr.">
        <title>A Single Bacterium Capable of Oxidation and Reduction of Iron at Circumneutral pH.</title>
        <authorList>
            <person name="Kato S."/>
            <person name="Ohkuma M."/>
        </authorList>
    </citation>
    <scope>NUCLEOTIDE SEQUENCE [LARGE SCALE GENOMIC DNA]</scope>
    <source>
        <strain evidence="4 5">MIZ03</strain>
    </source>
</reference>
<dbReference type="RefSeq" id="WP_223910754.1">
    <property type="nucleotide sequence ID" value="NZ_AP024238.1"/>
</dbReference>
<sequence length="122" mass="13661">MKHTLLIVDDSKVSRMMIRHKVSQIEPDWLIQEAGTGDEAIAMVSLNPPDFITMDVNMPGISGFDAVVRIHEVSPKTRIAMLTANIQESSRERAVVLNVTFVQKPVTEPAIRQALDYFLAEK</sequence>
<keyword evidence="1 2" id="KW-0597">Phosphoprotein</keyword>
<dbReference type="PANTHER" id="PTHR44591:SF3">
    <property type="entry name" value="RESPONSE REGULATORY DOMAIN-CONTAINING PROTEIN"/>
    <property type="match status" value="1"/>
</dbReference>
<evidence type="ECO:0000256" key="2">
    <source>
        <dbReference type="PROSITE-ProRule" id="PRU00169"/>
    </source>
</evidence>
<keyword evidence="5" id="KW-1185">Reference proteome</keyword>
<evidence type="ECO:0000256" key="1">
    <source>
        <dbReference type="ARBA" id="ARBA00022553"/>
    </source>
</evidence>
<protein>
    <submittedName>
        <fullName evidence="4">Autoinducer 1 sensor kinase/phosphatase LuxN</fullName>
    </submittedName>
</protein>
<dbReference type="Proteomes" id="UP000824366">
    <property type="component" value="Chromosome"/>
</dbReference>
<feature type="modified residue" description="4-aspartylphosphate" evidence="2">
    <location>
        <position position="55"/>
    </location>
</feature>
<proteinExistence type="predicted"/>
<evidence type="ECO:0000313" key="5">
    <source>
        <dbReference type="Proteomes" id="UP000824366"/>
    </source>
</evidence>
<dbReference type="PROSITE" id="PS50110">
    <property type="entry name" value="RESPONSE_REGULATORY"/>
    <property type="match status" value="1"/>
</dbReference>
<feature type="domain" description="Response regulatory" evidence="3">
    <location>
        <begin position="4"/>
        <end position="119"/>
    </location>
</feature>
<organism evidence="4 5">
    <name type="scientific">Rhodoferax lithotrophicus</name>
    <dbReference type="NCBI Taxonomy" id="2798804"/>
    <lineage>
        <taxon>Bacteria</taxon>
        <taxon>Pseudomonadati</taxon>
        <taxon>Pseudomonadota</taxon>
        <taxon>Betaproteobacteria</taxon>
        <taxon>Burkholderiales</taxon>
        <taxon>Comamonadaceae</taxon>
        <taxon>Rhodoferax</taxon>
    </lineage>
</organism>
<dbReference type="InterPro" id="IPR001789">
    <property type="entry name" value="Sig_transdc_resp-reg_receiver"/>
</dbReference>
<dbReference type="SUPFAM" id="SSF52172">
    <property type="entry name" value="CheY-like"/>
    <property type="match status" value="1"/>
</dbReference>
<dbReference type="Pfam" id="PF00072">
    <property type="entry name" value="Response_reg"/>
    <property type="match status" value="1"/>
</dbReference>
<dbReference type="InterPro" id="IPR050595">
    <property type="entry name" value="Bact_response_regulator"/>
</dbReference>
<gene>
    <name evidence="4" type="ORF">MIZ03_1657</name>
</gene>